<dbReference type="OrthoDB" id="9796026at2"/>
<reference evidence="1 2" key="1">
    <citation type="journal article" date="2014" name="Genome Announc.">
        <title>Genome Sequence of Youngiibacter fragilis, the Type Strain of the Genus Youngiibacter.</title>
        <authorList>
            <person name="Wawrik C.B."/>
            <person name="Callaghan A.V."/>
            <person name="Stamps B.W."/>
            <person name="Wawrik B."/>
        </authorList>
    </citation>
    <scope>NUCLEOTIDE SEQUENCE [LARGE SCALE GENOMIC DNA]</scope>
    <source>
        <strain evidence="1 2">232.1</strain>
    </source>
</reference>
<dbReference type="Gene3D" id="1.10.150.240">
    <property type="entry name" value="Putative phosphatase, domain 2"/>
    <property type="match status" value="1"/>
</dbReference>
<dbReference type="InterPro" id="IPR050155">
    <property type="entry name" value="HAD-like_hydrolase_sf"/>
</dbReference>
<dbReference type="PANTHER" id="PTHR43434">
    <property type="entry name" value="PHOSPHOGLYCOLATE PHOSPHATASE"/>
    <property type="match status" value="1"/>
</dbReference>
<dbReference type="RefSeq" id="WP_023384837.1">
    <property type="nucleotide sequence ID" value="NZ_AXUN02000027.1"/>
</dbReference>
<dbReference type="InterPro" id="IPR023214">
    <property type="entry name" value="HAD_sf"/>
</dbReference>
<dbReference type="AlphaFoldDB" id="V7I806"/>
<evidence type="ECO:0000313" key="2">
    <source>
        <dbReference type="Proteomes" id="UP000017747"/>
    </source>
</evidence>
<dbReference type="GO" id="GO:0006281">
    <property type="term" value="P:DNA repair"/>
    <property type="evidence" value="ECO:0007669"/>
    <property type="project" value="TreeGrafter"/>
</dbReference>
<gene>
    <name evidence="1" type="ORF">T472_0201730</name>
</gene>
<keyword evidence="2" id="KW-1185">Reference proteome</keyword>
<name>V7I806_9CLOT</name>
<dbReference type="PANTHER" id="PTHR43434:SF1">
    <property type="entry name" value="PHOSPHOGLYCOLATE PHOSPHATASE"/>
    <property type="match status" value="1"/>
</dbReference>
<dbReference type="STRING" id="994573.T472_0201730"/>
<dbReference type="GO" id="GO:0008967">
    <property type="term" value="F:phosphoglycolate phosphatase activity"/>
    <property type="evidence" value="ECO:0007669"/>
    <property type="project" value="TreeGrafter"/>
</dbReference>
<comment type="caution">
    <text evidence="1">The sequence shown here is derived from an EMBL/GenBank/DDBJ whole genome shotgun (WGS) entry which is preliminary data.</text>
</comment>
<dbReference type="PATRIC" id="fig|994573.3.peg.325"/>
<dbReference type="Proteomes" id="UP000017747">
    <property type="component" value="Unassembled WGS sequence"/>
</dbReference>
<dbReference type="InterPro" id="IPR023198">
    <property type="entry name" value="PGP-like_dom2"/>
</dbReference>
<sequence length="283" mass="31329">MKTQITEFERSKDWLVCIDSDGCAMDTMEVKHRKCFGPMAVKVWALEDVADRFLTVWNNVNLYSSTRGINRFKGLVRTFEEMEALGYQMPDFEEIKKWTEETSELSNPSLVSAIENTGSHQLDLTLTWSLMVNESIESLAGEDRPFPNVLEGLASIYPRADIAIISSANGKAVVEEWTRHGLSPYVELMCGQEAGSKAYCIGAVKTLGDYHSENVLMIGDSPGDLAAAKDNGVLFYPIIAGDEASSWETLAKSAIGKFIDGTFSGDYQDSLIERFNKSLSTDS</sequence>
<dbReference type="InterPro" id="IPR041492">
    <property type="entry name" value="HAD_2"/>
</dbReference>
<accession>V7I806</accession>
<protein>
    <submittedName>
        <fullName evidence="1">Haloacid dehalogenase</fullName>
    </submittedName>
</protein>
<dbReference type="Gene3D" id="3.40.50.1000">
    <property type="entry name" value="HAD superfamily/HAD-like"/>
    <property type="match status" value="1"/>
</dbReference>
<dbReference type="EMBL" id="AXUN02000027">
    <property type="protein sequence ID" value="ETA82320.1"/>
    <property type="molecule type" value="Genomic_DNA"/>
</dbReference>
<proteinExistence type="predicted"/>
<dbReference type="InterPro" id="IPR036412">
    <property type="entry name" value="HAD-like_sf"/>
</dbReference>
<dbReference type="eggNOG" id="COG0546">
    <property type="taxonomic scope" value="Bacteria"/>
</dbReference>
<organism evidence="1 2">
    <name type="scientific">Youngiibacter fragilis 232.1</name>
    <dbReference type="NCBI Taxonomy" id="994573"/>
    <lineage>
        <taxon>Bacteria</taxon>
        <taxon>Bacillati</taxon>
        <taxon>Bacillota</taxon>
        <taxon>Clostridia</taxon>
        <taxon>Eubacteriales</taxon>
        <taxon>Clostridiaceae</taxon>
        <taxon>Youngiibacter</taxon>
    </lineage>
</organism>
<evidence type="ECO:0000313" key="1">
    <source>
        <dbReference type="EMBL" id="ETA82320.1"/>
    </source>
</evidence>
<dbReference type="Pfam" id="PF13419">
    <property type="entry name" value="HAD_2"/>
    <property type="match status" value="1"/>
</dbReference>
<dbReference type="SUPFAM" id="SSF56784">
    <property type="entry name" value="HAD-like"/>
    <property type="match status" value="1"/>
</dbReference>